<dbReference type="GO" id="GO:0003824">
    <property type="term" value="F:catalytic activity"/>
    <property type="evidence" value="ECO:0007669"/>
    <property type="project" value="InterPro"/>
</dbReference>
<dbReference type="EMBL" id="CAJNOC010006779">
    <property type="protein sequence ID" value="CAF1085776.1"/>
    <property type="molecule type" value="Genomic_DNA"/>
</dbReference>
<accession>A0A814N2E3</accession>
<sequence length="549" mass="64324">MNKPHHSKKISIATLNTVGINNNTKYLNSLILNHDIVCVQETWATRKSQIDQNILTPNMNIFFKPAKKIHKKGRPSGGLAFIVNKDIRCKVNYLSDRVGKLSIDGLIILNVYLPFFNNSNENNQDFDQELEIITDVIENNNKNEILIIGDMNTDIIKINHNTKMLLELIKTNGLTIADIMQQQTIDFTYRKITQNKCLSSWIDHVLCKRENLKNLRTNILDDIENIRDHKAISTQLTFHCETNNGNFKNTKRIKKINLNWLNSDHRLRYQNALELKISPIMDSIKELATISDKKKLKLKVTEILNLLSLAMIKSVEKVRNEISEMAKLKQHYEELFTTRNKADTFGDAINQQTVKEFEYSHMNKIFDFKIDLVRLVEIIKKLPNNKSVGINDISYEMLKYSNNTKLHLLIKTVFEIYALYVMPILLYGMETIELTKKKINIINQIENNLMRSMYFIPKRCRVSNLKLINNLMGMPNKLKLVQIEFFERLIANEFTKQLIIMQLGEESQTDYISDIFKILDELDYPREFDIASKCKYYKWFIEMEHKTNK</sequence>
<feature type="non-terminal residue" evidence="2">
    <location>
        <position position="549"/>
    </location>
</feature>
<dbReference type="Proteomes" id="UP000663879">
    <property type="component" value="Unassembled WGS sequence"/>
</dbReference>
<proteinExistence type="predicted"/>
<dbReference type="SUPFAM" id="SSF56219">
    <property type="entry name" value="DNase I-like"/>
    <property type="match status" value="1"/>
</dbReference>
<protein>
    <recommendedName>
        <fullName evidence="1">Endonuclease/exonuclease/phosphatase domain-containing protein</fullName>
    </recommendedName>
</protein>
<dbReference type="AlphaFoldDB" id="A0A814N2E3"/>
<feature type="domain" description="Endonuclease/exonuclease/phosphatase" evidence="1">
    <location>
        <begin position="23"/>
        <end position="219"/>
    </location>
</feature>
<evidence type="ECO:0000313" key="2">
    <source>
        <dbReference type="EMBL" id="CAF1085776.1"/>
    </source>
</evidence>
<dbReference type="Gene3D" id="3.60.10.10">
    <property type="entry name" value="Endonuclease/exonuclease/phosphatase"/>
    <property type="match status" value="1"/>
</dbReference>
<evidence type="ECO:0000313" key="3">
    <source>
        <dbReference type="Proteomes" id="UP000663879"/>
    </source>
</evidence>
<comment type="caution">
    <text evidence="2">The sequence shown here is derived from an EMBL/GenBank/DDBJ whole genome shotgun (WGS) entry which is preliminary data.</text>
</comment>
<dbReference type="InterPro" id="IPR005135">
    <property type="entry name" value="Endo/exonuclease/phosphatase"/>
</dbReference>
<name>A0A814N2E3_9BILA</name>
<organism evidence="2 3">
    <name type="scientific">Brachionus calyciflorus</name>
    <dbReference type="NCBI Taxonomy" id="104777"/>
    <lineage>
        <taxon>Eukaryota</taxon>
        <taxon>Metazoa</taxon>
        <taxon>Spiralia</taxon>
        <taxon>Gnathifera</taxon>
        <taxon>Rotifera</taxon>
        <taxon>Eurotatoria</taxon>
        <taxon>Monogononta</taxon>
        <taxon>Pseudotrocha</taxon>
        <taxon>Ploima</taxon>
        <taxon>Brachionidae</taxon>
        <taxon>Brachionus</taxon>
    </lineage>
</organism>
<dbReference type="Pfam" id="PF03372">
    <property type="entry name" value="Exo_endo_phos"/>
    <property type="match status" value="1"/>
</dbReference>
<gene>
    <name evidence="2" type="ORF">OXX778_LOCUS20420</name>
</gene>
<dbReference type="InterPro" id="IPR036691">
    <property type="entry name" value="Endo/exonu/phosph_ase_sf"/>
</dbReference>
<keyword evidence="3" id="KW-1185">Reference proteome</keyword>
<reference evidence="2" key="1">
    <citation type="submission" date="2021-02" db="EMBL/GenBank/DDBJ databases">
        <authorList>
            <person name="Nowell W R."/>
        </authorList>
    </citation>
    <scope>NUCLEOTIDE SEQUENCE</scope>
    <source>
        <strain evidence="2">Ploen Becks lab</strain>
    </source>
</reference>
<evidence type="ECO:0000259" key="1">
    <source>
        <dbReference type="Pfam" id="PF03372"/>
    </source>
</evidence>